<evidence type="ECO:0000256" key="6">
    <source>
        <dbReference type="RuleBase" id="RU311113"/>
    </source>
</evidence>
<keyword evidence="5 6" id="KW-0131">Cell cycle</keyword>
<reference evidence="7" key="2">
    <citation type="submission" date="2025-08" db="UniProtKB">
        <authorList>
            <consortium name="Ensembl"/>
        </authorList>
    </citation>
    <scope>IDENTIFICATION</scope>
</reference>
<dbReference type="Ensembl" id="ENSAOCT00000037491.1">
    <property type="protein sequence ID" value="ENSAOCP00000071213.1"/>
    <property type="gene ID" value="ENSAOCG00000029369.1"/>
</dbReference>
<evidence type="ECO:0000256" key="4">
    <source>
        <dbReference type="ARBA" id="ARBA00022618"/>
    </source>
</evidence>
<dbReference type="PANTHER" id="PTHR23415">
    <property type="entry name" value="CYCLIN-DEPENDENT KINASES REGULATORY SUBUNIT/60S RIBOSOME SUBUNIT BIOGENESIS PROTEIN NIP7"/>
    <property type="match status" value="1"/>
</dbReference>
<evidence type="ECO:0000256" key="5">
    <source>
        <dbReference type="ARBA" id="ARBA00023306"/>
    </source>
</evidence>
<organism evidence="7 8">
    <name type="scientific">Amphiprion ocellaris</name>
    <name type="common">Clown anemonefish</name>
    <dbReference type="NCBI Taxonomy" id="80972"/>
    <lineage>
        <taxon>Eukaryota</taxon>
        <taxon>Metazoa</taxon>
        <taxon>Chordata</taxon>
        <taxon>Craniata</taxon>
        <taxon>Vertebrata</taxon>
        <taxon>Euteleostomi</taxon>
        <taxon>Actinopterygii</taxon>
        <taxon>Neopterygii</taxon>
        <taxon>Teleostei</taxon>
        <taxon>Neoteleostei</taxon>
        <taxon>Acanthomorphata</taxon>
        <taxon>Ovalentaria</taxon>
        <taxon>Pomacentridae</taxon>
        <taxon>Amphiprion</taxon>
    </lineage>
</organism>
<dbReference type="GO" id="GO:0016538">
    <property type="term" value="F:cyclin-dependent protein serine/threonine kinase regulator activity"/>
    <property type="evidence" value="ECO:0007669"/>
    <property type="project" value="InterPro"/>
</dbReference>
<comment type="subunit">
    <text evidence="3">Forms a homohexamer that can probably bind six kinase subunits.</text>
</comment>
<evidence type="ECO:0000313" key="7">
    <source>
        <dbReference type="Ensembl" id="ENSAOCP00000071213.1"/>
    </source>
</evidence>
<proteinExistence type="inferred from homology"/>
<protein>
    <recommendedName>
        <fullName evidence="6">Cyclin-dependent kinases regulatory subunit</fullName>
    </recommendedName>
</protein>
<dbReference type="PROSITE" id="PS00945">
    <property type="entry name" value="CKS_2"/>
    <property type="match status" value="1"/>
</dbReference>
<dbReference type="PRINTS" id="PR00296">
    <property type="entry name" value="CYCLINKINASE"/>
</dbReference>
<reference evidence="7" key="3">
    <citation type="submission" date="2025-09" db="UniProtKB">
        <authorList>
            <consortium name="Ensembl"/>
        </authorList>
    </citation>
    <scope>IDENTIFICATION</scope>
</reference>
<dbReference type="GeneTree" id="ENSGT00950000182971"/>
<evidence type="ECO:0000313" key="8">
    <source>
        <dbReference type="Proteomes" id="UP001501940"/>
    </source>
</evidence>
<evidence type="ECO:0000256" key="3">
    <source>
        <dbReference type="ARBA" id="ARBA00011253"/>
    </source>
</evidence>
<keyword evidence="8" id="KW-1185">Reference proteome</keyword>
<dbReference type="Proteomes" id="UP001501940">
    <property type="component" value="Chromosome 17"/>
</dbReference>
<name>A0AAQ5ZYP4_AMPOC</name>
<comment type="function">
    <text evidence="1 6">Binds to the catalytic subunit of the cyclin dependent kinases and is essential for their biological function.</text>
</comment>
<dbReference type="Gene3D" id="3.30.170.10">
    <property type="entry name" value="Cyclin-dependent kinase, regulatory subunit"/>
    <property type="match status" value="1"/>
</dbReference>
<comment type="similarity">
    <text evidence="2 6">Belongs to the CKS family.</text>
</comment>
<keyword evidence="4 6" id="KW-0132">Cell division</keyword>
<sequence>MVSHFVTLVCCKTFLKTVPGNMSGSKIYYSDRYNDDQYEYRHVVLPREMAKHVPRSHLMSEDEWRQLGVQQSQGWIHYMIHEPEPHILLFRRPLLKH</sequence>
<dbReference type="Pfam" id="PF01111">
    <property type="entry name" value="CKS"/>
    <property type="match status" value="1"/>
</dbReference>
<gene>
    <name evidence="7" type="primary">CKS2</name>
</gene>
<dbReference type="InterPro" id="IPR036858">
    <property type="entry name" value="Cyclin-dep_kinase_reg-sub_sf"/>
</dbReference>
<accession>A0AAQ5ZYP4</accession>
<evidence type="ECO:0000256" key="1">
    <source>
        <dbReference type="ARBA" id="ARBA00002449"/>
    </source>
</evidence>
<dbReference type="SMART" id="SM01084">
    <property type="entry name" value="CKS"/>
    <property type="match status" value="1"/>
</dbReference>
<dbReference type="FunFam" id="3.30.170.10:FF:000001">
    <property type="entry name" value="Cyclin-dependent kinases regulatory subunit"/>
    <property type="match status" value="1"/>
</dbReference>
<reference evidence="7 8" key="1">
    <citation type="submission" date="2022-01" db="EMBL/GenBank/DDBJ databases">
        <title>A chromosome-scale genome assembly of the false clownfish, Amphiprion ocellaris.</title>
        <authorList>
            <person name="Ryu T."/>
        </authorList>
    </citation>
    <scope>NUCLEOTIDE SEQUENCE [LARGE SCALE GENOMIC DNA]</scope>
</reference>
<dbReference type="PROSITE" id="PS00944">
    <property type="entry name" value="CKS_1"/>
    <property type="match status" value="1"/>
</dbReference>
<dbReference type="GO" id="GO:0051301">
    <property type="term" value="P:cell division"/>
    <property type="evidence" value="ECO:0007669"/>
    <property type="project" value="UniProtKB-UniRule"/>
</dbReference>
<dbReference type="SUPFAM" id="SSF55637">
    <property type="entry name" value="Cell cycle regulatory proteins"/>
    <property type="match status" value="1"/>
</dbReference>
<evidence type="ECO:0000256" key="2">
    <source>
        <dbReference type="ARBA" id="ARBA00007782"/>
    </source>
</evidence>
<dbReference type="AlphaFoldDB" id="A0AAQ5ZYP4"/>
<dbReference type="InterPro" id="IPR000789">
    <property type="entry name" value="Cyclin-dep_kinase_reg-sub"/>
</dbReference>